<proteinExistence type="predicted"/>
<accession>A0ACD1BBN0</accession>
<evidence type="ECO:0000313" key="1">
    <source>
        <dbReference type="EMBL" id="QPJ84856.1"/>
    </source>
</evidence>
<keyword evidence="2" id="KW-1185">Reference proteome</keyword>
<dbReference type="EMBL" id="CP051754">
    <property type="protein sequence ID" value="QPJ84856.1"/>
    <property type="molecule type" value="Genomic_DNA"/>
</dbReference>
<sequence>MGVSYVKNFNILIVDDQKDICRFLQLELEHEGYHVFIANNGYDAIELVKSNSIDLILLDVMMNGIDGIETCKRIRAFSSIPIIMLTAKSQLSDKIAGLDEGADDYITKPFEIEELLARIRVYERKANDKFETLFIGELKMNVDKRRVECLGKEIKFTKTEFDLLKFLLKNKEIVMDRQNILNKVWGYDYFGDENIVDVYIRHLREKLEQYGLDKKIQTVRGVGYVIKNED</sequence>
<protein>
    <submittedName>
        <fullName evidence="1">Response regulator transcription factor</fullName>
    </submittedName>
</protein>
<dbReference type="Proteomes" id="UP000594603">
    <property type="component" value="Chromosome"/>
</dbReference>
<evidence type="ECO:0000313" key="2">
    <source>
        <dbReference type="Proteomes" id="UP000594603"/>
    </source>
</evidence>
<reference evidence="1" key="1">
    <citation type="submission" date="2020-04" db="EMBL/GenBank/DDBJ databases">
        <title>A novel bacterium ('Candidatus Sarcina troglodytae' sp. nov.) linked to a protracted, uniformly lethal epizootic among sanctuary western chimpanzees (Pan troglodytes verus) in Sierra Leone.</title>
        <authorList>
            <person name="Owens L.A."/>
            <person name="Colitti B."/>
            <person name="Hirji I."/>
            <person name="Pizaro A."/>
            <person name="Jaffe J.E."/>
            <person name="Moittie S."/>
            <person name="Bishop-Lilly K.A."/>
            <person name="Estrella L.A."/>
            <person name="Voegtly L.J."/>
            <person name="Kuhn J.H."/>
            <person name="Suen G."/>
            <person name="Deblois C.L."/>
            <person name="Dunn C."/>
            <person name="Juan-Salles C."/>
            <person name="Goldberg T.L."/>
        </authorList>
    </citation>
    <scope>NUCLEOTIDE SEQUENCE</scope>
    <source>
        <strain evidence="1">JB2</strain>
    </source>
</reference>
<name>A0ACD1BBN0_9CLOT</name>
<organism evidence="1 2">
    <name type="scientific">Candidatus Sarcina troglodytae</name>
    <dbReference type="NCBI Taxonomy" id="2726954"/>
    <lineage>
        <taxon>Bacteria</taxon>
        <taxon>Bacillati</taxon>
        <taxon>Bacillota</taxon>
        <taxon>Clostridia</taxon>
        <taxon>Eubacteriales</taxon>
        <taxon>Clostridiaceae</taxon>
        <taxon>Sarcina</taxon>
    </lineage>
</organism>
<gene>
    <name evidence="1" type="ORF">HH195_02565</name>
</gene>